<feature type="domain" description="DDH" evidence="8">
    <location>
        <begin position="82"/>
        <end position="226"/>
    </location>
</feature>
<feature type="coiled-coil region" evidence="6">
    <location>
        <begin position="307"/>
        <end position="334"/>
    </location>
</feature>
<name>A0ABV5VW48_9BACL</name>
<dbReference type="Proteomes" id="UP001589619">
    <property type="component" value="Unassembled WGS sequence"/>
</dbReference>
<dbReference type="Gene3D" id="3.10.310.30">
    <property type="match status" value="1"/>
</dbReference>
<proteinExistence type="inferred from homology"/>
<keyword evidence="4" id="KW-0378">Hydrolase</keyword>
<dbReference type="Pfam" id="PF01368">
    <property type="entry name" value="DHH"/>
    <property type="match status" value="1"/>
</dbReference>
<keyword evidence="3" id="KW-0540">Nuclease</keyword>
<dbReference type="NCBIfam" id="TIGR00644">
    <property type="entry name" value="recJ"/>
    <property type="match status" value="1"/>
</dbReference>
<dbReference type="InterPro" id="IPR003156">
    <property type="entry name" value="DHHA1_dom"/>
</dbReference>
<keyword evidence="6" id="KW-0175">Coiled coil</keyword>
<evidence type="ECO:0000256" key="4">
    <source>
        <dbReference type="ARBA" id="ARBA00022801"/>
    </source>
</evidence>
<feature type="domain" description="RecJ OB" evidence="11">
    <location>
        <begin position="453"/>
        <end position="562"/>
    </location>
</feature>
<evidence type="ECO:0000256" key="3">
    <source>
        <dbReference type="ARBA" id="ARBA00022722"/>
    </source>
</evidence>
<dbReference type="Pfam" id="PF02272">
    <property type="entry name" value="DHHA1"/>
    <property type="match status" value="1"/>
</dbReference>
<dbReference type="InterPro" id="IPR051673">
    <property type="entry name" value="SSDNA_exonuclease_RecJ"/>
</dbReference>
<dbReference type="SUPFAM" id="SSF64182">
    <property type="entry name" value="DHH phosphoesterases"/>
    <property type="match status" value="1"/>
</dbReference>
<keyword evidence="5 12" id="KW-0269">Exonuclease</keyword>
<dbReference type="PANTHER" id="PTHR30255">
    <property type="entry name" value="SINGLE-STRANDED-DNA-SPECIFIC EXONUCLEASE RECJ"/>
    <property type="match status" value="1"/>
</dbReference>
<keyword evidence="13" id="KW-1185">Reference proteome</keyword>
<dbReference type="InterPro" id="IPR018779">
    <property type="entry name" value="RecJ_C"/>
</dbReference>
<reference evidence="12 13" key="1">
    <citation type="submission" date="2024-09" db="EMBL/GenBank/DDBJ databases">
        <authorList>
            <person name="Sun Q."/>
            <person name="Mori K."/>
        </authorList>
    </citation>
    <scope>NUCLEOTIDE SEQUENCE [LARGE SCALE GENOMIC DNA]</scope>
    <source>
        <strain evidence="12 13">JCM 12520</strain>
    </source>
</reference>
<dbReference type="Gene3D" id="3.90.1640.30">
    <property type="match status" value="1"/>
</dbReference>
<dbReference type="InterPro" id="IPR001667">
    <property type="entry name" value="DDH_dom"/>
</dbReference>
<sequence length="803" mass="88110">MLLPKAKWNIGAADGAAADVLGKALKLHPIVAKLLAARGLTDIAEAERFLKGEKDHFHDPFLLHGMDLAVARIREALDRGEKIRVYGDYDADGVSSTALMTHLLRRLGADFDTYIPHRANEGYGLNLRAIERAKESGVSLLITVDTGISAREQVAYAAELGIDVVVTDHHEPPELLPEAAAVLNPKKPGCPYPFKQLAGVGVAFKLAHALLGEPPLDLLEIAAIGTVADLMPLLGENRSIVKLGLARMQKSGFVGVQALLDAAGITDKEVTATHLGFSLAPRINASGRLDHAGDAVTLLTTNDREEAEQIAASLDELNKERQRLVEDMTKEALSLIGDDKPDKVIVVAREGWNVGVIGIVAAKLLERYYRPAIVLAIDPDTGLAKGSARSIPGYDMYRALTCCAGLLDHYGGHQAAAGMTVHRDKLPDFRESLNRLADEWLDDEQLVPVLQADALFTLEDVTVDCIRQIEALAPFGMGNPAPKFVLNGLQVTEKRTLGKDRQHMKLLVGRPEEPAAAGVEALGFGRGAQLEHISATARIDILGELGINEWNGVRRPQIVIQDLRVPHVQVFDWRGERKAVDKLSEVTAALRQERDRTAIVVEAGTPTRFIDPDRVPCGLWALDAQQGVVPLNAEARKGRFAEAEDVLLASLPDSMESMERMLGQCRAVRIYAAFADWDRDYATVPSRDSFKAVYQTVLHKKSWDLASVAFLEPVRRKLGLSEGMIRFMLTVFEELDFIECRGQTMQTAEAPRKRDMSESPAYRSRQARGDVEQMLVYTNGQQLTEWIVSRLQAQPIRIMEGIG</sequence>
<evidence type="ECO:0000256" key="1">
    <source>
        <dbReference type="ARBA" id="ARBA00005915"/>
    </source>
</evidence>
<feature type="domain" description="Single-stranded-DNA-specific exonuclease RecJ C-terminal" evidence="10">
    <location>
        <begin position="569"/>
        <end position="787"/>
    </location>
</feature>
<comment type="caution">
    <text evidence="12">The sequence shown here is derived from an EMBL/GenBank/DDBJ whole genome shotgun (WGS) entry which is preliminary data.</text>
</comment>
<protein>
    <recommendedName>
        <fullName evidence="2">Single-stranded-DNA-specific exonuclease RecJ</fullName>
    </recommendedName>
</protein>
<evidence type="ECO:0000256" key="7">
    <source>
        <dbReference type="SAM" id="MobiDB-lite"/>
    </source>
</evidence>
<dbReference type="Pfam" id="PF17768">
    <property type="entry name" value="RecJ_OB"/>
    <property type="match status" value="1"/>
</dbReference>
<evidence type="ECO:0000256" key="5">
    <source>
        <dbReference type="ARBA" id="ARBA00022839"/>
    </source>
</evidence>
<gene>
    <name evidence="12" type="primary">recJ</name>
    <name evidence="12" type="ORF">ACFFNY_12570</name>
</gene>
<evidence type="ECO:0000259" key="10">
    <source>
        <dbReference type="Pfam" id="PF10141"/>
    </source>
</evidence>
<dbReference type="EMBL" id="JBHMAG010000009">
    <property type="protein sequence ID" value="MFB9752392.1"/>
    <property type="molecule type" value="Genomic_DNA"/>
</dbReference>
<evidence type="ECO:0000256" key="2">
    <source>
        <dbReference type="ARBA" id="ARBA00019841"/>
    </source>
</evidence>
<dbReference type="Pfam" id="PF10141">
    <property type="entry name" value="ssDNA-exonuc_C"/>
    <property type="match status" value="1"/>
</dbReference>
<evidence type="ECO:0000259" key="9">
    <source>
        <dbReference type="Pfam" id="PF02272"/>
    </source>
</evidence>
<evidence type="ECO:0000256" key="6">
    <source>
        <dbReference type="SAM" id="Coils"/>
    </source>
</evidence>
<dbReference type="GO" id="GO:0004527">
    <property type="term" value="F:exonuclease activity"/>
    <property type="evidence" value="ECO:0007669"/>
    <property type="project" value="UniProtKB-KW"/>
</dbReference>
<organism evidence="12 13">
    <name type="scientific">Paenibacillus hodogayensis</name>
    <dbReference type="NCBI Taxonomy" id="279208"/>
    <lineage>
        <taxon>Bacteria</taxon>
        <taxon>Bacillati</taxon>
        <taxon>Bacillota</taxon>
        <taxon>Bacilli</taxon>
        <taxon>Bacillales</taxon>
        <taxon>Paenibacillaceae</taxon>
        <taxon>Paenibacillus</taxon>
    </lineage>
</organism>
<dbReference type="InterPro" id="IPR038763">
    <property type="entry name" value="DHH_sf"/>
</dbReference>
<evidence type="ECO:0000313" key="13">
    <source>
        <dbReference type="Proteomes" id="UP001589619"/>
    </source>
</evidence>
<dbReference type="InterPro" id="IPR041122">
    <property type="entry name" value="RecJ_OB"/>
</dbReference>
<evidence type="ECO:0000313" key="12">
    <source>
        <dbReference type="EMBL" id="MFB9752392.1"/>
    </source>
</evidence>
<evidence type="ECO:0000259" key="11">
    <source>
        <dbReference type="Pfam" id="PF17768"/>
    </source>
</evidence>
<evidence type="ECO:0000259" key="8">
    <source>
        <dbReference type="Pfam" id="PF01368"/>
    </source>
</evidence>
<dbReference type="RefSeq" id="WP_344911452.1">
    <property type="nucleotide sequence ID" value="NZ_BAAAYO010000010.1"/>
</dbReference>
<dbReference type="PANTHER" id="PTHR30255:SF2">
    <property type="entry name" value="SINGLE-STRANDED-DNA-SPECIFIC EXONUCLEASE RECJ"/>
    <property type="match status" value="1"/>
</dbReference>
<comment type="similarity">
    <text evidence="1">Belongs to the RecJ family.</text>
</comment>
<feature type="region of interest" description="Disordered" evidence="7">
    <location>
        <begin position="746"/>
        <end position="767"/>
    </location>
</feature>
<accession>A0ABV5VW48</accession>
<feature type="domain" description="DHHA1" evidence="9">
    <location>
        <begin position="343"/>
        <end position="436"/>
    </location>
</feature>
<dbReference type="InterPro" id="IPR004610">
    <property type="entry name" value="RecJ"/>
</dbReference>